<dbReference type="InParanoid" id="E3IVZ4"/>
<dbReference type="STRING" id="298654.FraEuI1c_6954"/>
<dbReference type="HOGENOM" id="CLU_1159736_0_0_11"/>
<dbReference type="AlphaFoldDB" id="E3IVZ4"/>
<organism evidence="1 2">
    <name type="scientific">Pseudofrankia inefficax (strain DSM 45817 / CECT 9037 / DDB 130130 / EuI1c)</name>
    <name type="common">Frankia inefficax</name>
    <dbReference type="NCBI Taxonomy" id="298654"/>
    <lineage>
        <taxon>Bacteria</taxon>
        <taxon>Bacillati</taxon>
        <taxon>Actinomycetota</taxon>
        <taxon>Actinomycetes</taxon>
        <taxon>Frankiales</taxon>
        <taxon>Frankiaceae</taxon>
        <taxon>Pseudofrankia</taxon>
    </lineage>
</organism>
<sequence length="239" mass="26384">MRGAPENRLPEVRQTVASLARDTDVRMITPDKIVTRTFLGFDAKLDRLMLKGTQWMLPWVQAIAPIEAVNEQCEQPIPKPGVFSRTSRFGARWIDHLCRPPSDLALVGTLAWLRADLDAYICWDGEREQVSNILLPERPKAATWSTRLVATARVGDELQLPPGIRAAVLDGAAATRWIGAIEAPVVVAVLDRSVIDESADEVAMEYRANRGKKTLDLHRDFGLLSPPAGIEALAFTVTP</sequence>
<name>E3IVZ4_PSEI1</name>
<evidence type="ECO:0000313" key="2">
    <source>
        <dbReference type="Proteomes" id="UP000002484"/>
    </source>
</evidence>
<dbReference type="EMBL" id="CP002299">
    <property type="protein sequence ID" value="ADP84922.1"/>
    <property type="molecule type" value="Genomic_DNA"/>
</dbReference>
<gene>
    <name evidence="1" type="ordered locus">FraEuI1c_6954</name>
</gene>
<proteinExistence type="predicted"/>
<dbReference type="KEGG" id="fri:FraEuI1c_6954"/>
<accession>E3IVZ4</accession>
<protein>
    <submittedName>
        <fullName evidence="1">Uncharacterized protein</fullName>
    </submittedName>
</protein>
<keyword evidence="2" id="KW-1185">Reference proteome</keyword>
<reference evidence="1 2" key="1">
    <citation type="submission" date="2010-10" db="EMBL/GenBank/DDBJ databases">
        <title>Complete sequence of Frankia sp. EuI1c.</title>
        <authorList>
            <consortium name="US DOE Joint Genome Institute"/>
            <person name="Lucas S."/>
            <person name="Copeland A."/>
            <person name="Lapidus A."/>
            <person name="Cheng J.-F."/>
            <person name="Bruce D."/>
            <person name="Goodwin L."/>
            <person name="Pitluck S."/>
            <person name="Chertkov O."/>
            <person name="Detter J.C."/>
            <person name="Han C."/>
            <person name="Tapia R."/>
            <person name="Land M."/>
            <person name="Hauser L."/>
            <person name="Jeffries C."/>
            <person name="Kyrpides N."/>
            <person name="Ivanova N."/>
            <person name="Mikhailova N."/>
            <person name="Beauchemin N."/>
            <person name="Sen A."/>
            <person name="Sur S.A."/>
            <person name="Gtari M."/>
            <person name="Wall L."/>
            <person name="Tisa L."/>
            <person name="Woyke T."/>
        </authorList>
    </citation>
    <scope>NUCLEOTIDE SEQUENCE [LARGE SCALE GENOMIC DNA]</scope>
    <source>
        <strain evidence="2">DSM 45817 / CECT 9037 / EuI1c</strain>
    </source>
</reference>
<dbReference type="Proteomes" id="UP000002484">
    <property type="component" value="Chromosome"/>
</dbReference>
<evidence type="ECO:0000313" key="1">
    <source>
        <dbReference type="EMBL" id="ADP84922.1"/>
    </source>
</evidence>